<keyword evidence="2" id="KW-1133">Transmembrane helix</keyword>
<feature type="transmembrane region" description="Helical" evidence="2">
    <location>
        <begin position="269"/>
        <end position="291"/>
    </location>
</feature>
<evidence type="ECO:0000259" key="5">
    <source>
        <dbReference type="Pfam" id="PF20990"/>
    </source>
</evidence>
<dbReference type="Pfam" id="PF20990">
    <property type="entry name" value="DUF2207_C"/>
    <property type="match status" value="1"/>
</dbReference>
<name>A0A1H8FVE8_9MICO</name>
<accession>A0A1H8FVE8</accession>
<evidence type="ECO:0000313" key="7">
    <source>
        <dbReference type="Proteomes" id="UP000297654"/>
    </source>
</evidence>
<gene>
    <name evidence="6" type="ORF">E3O10_04265</name>
</gene>
<feature type="region of interest" description="Disordered" evidence="1">
    <location>
        <begin position="610"/>
        <end position="637"/>
    </location>
</feature>
<keyword evidence="3" id="KW-0732">Signal</keyword>
<evidence type="ECO:0000313" key="6">
    <source>
        <dbReference type="EMBL" id="TFB93483.1"/>
    </source>
</evidence>
<keyword evidence="2" id="KW-0472">Membrane</keyword>
<feature type="transmembrane region" description="Helical" evidence="2">
    <location>
        <begin position="426"/>
        <end position="448"/>
    </location>
</feature>
<dbReference type="InterPro" id="IPR018702">
    <property type="entry name" value="DUF2207"/>
</dbReference>
<proteinExistence type="predicted"/>
<sequence>MLRSVRPALVLTLGALVFGGAVFALAPSAQAAAAGAANTSAVSLVGSDANDFSFESFDAQYELGLDADGRSTLTTVETIVARFPDIDQNHGIRRAFPTRYQGHPTDIVIDSVTDETGAPRSFDTETTSEEREQEFLDVTIAADEFVHGAQTYVITYEQSNVTLYPADANTEEFYWDVNGTGWDQTFGLVTSTVRFDPQLVDQLQGQALCFHGPEGSSTPCEDIRVVGSSAQPAVIGLASNLDARETLTVVVPFEPGTFVPRDDSFTANALPSVGLVGALVTLFTALVAGLLRTTRWRSAAGRFTIIAEYLPPRGVNLLTSGDVTGTASKAMAAQFISFAVRGNVRILEAGDKKSHFLLEFVHAHGVDETESRILGKLFPGLQAGDQRDLKKKSISLSKALQKERLAARAQSLRLGLREKKNDGLRFWLFLLAVVGAGVALVGSLGAVITVVGGWWPLLFIAVAIISAVGTFVFAGNLRPLTESGAELRDYLKGVKLYIGLAEADRLRVLQSPEGAVRSVYRPENSRPDLTQGTDTADAPSVQIVKLYERVLPLAVLFGQEKDWSGVLSQYYAESNTQPDWYFGSGIFQAAYFAGAISTFSTATSASWSGSAASSSSSGGGGGGFSGGGGGGGGGGGV</sequence>
<dbReference type="Pfam" id="PF09972">
    <property type="entry name" value="DUF2207"/>
    <property type="match status" value="1"/>
</dbReference>
<dbReference type="RefSeq" id="WP_092109594.1">
    <property type="nucleotide sequence ID" value="NZ_FOCN01000006.1"/>
</dbReference>
<feature type="signal peptide" evidence="3">
    <location>
        <begin position="1"/>
        <end position="31"/>
    </location>
</feature>
<evidence type="ECO:0000256" key="2">
    <source>
        <dbReference type="SAM" id="Phobius"/>
    </source>
</evidence>
<feature type="domain" description="DUF2207" evidence="4">
    <location>
        <begin position="60"/>
        <end position="206"/>
    </location>
</feature>
<feature type="domain" description="Predicted membrane protein YciQ-like C-terminal" evidence="5">
    <location>
        <begin position="310"/>
        <end position="513"/>
    </location>
</feature>
<comment type="caution">
    <text evidence="6">The sequence shown here is derived from an EMBL/GenBank/DDBJ whole genome shotgun (WGS) entry which is preliminary data.</text>
</comment>
<evidence type="ECO:0000259" key="4">
    <source>
        <dbReference type="Pfam" id="PF09972"/>
    </source>
</evidence>
<feature type="chain" id="PRO_5044236772" evidence="3">
    <location>
        <begin position="32"/>
        <end position="637"/>
    </location>
</feature>
<dbReference type="OrthoDB" id="4973253at2"/>
<dbReference type="Proteomes" id="UP000297654">
    <property type="component" value="Unassembled WGS sequence"/>
</dbReference>
<keyword evidence="2" id="KW-0812">Transmembrane</keyword>
<dbReference type="EMBL" id="SOFF01000012">
    <property type="protein sequence ID" value="TFB93483.1"/>
    <property type="molecule type" value="Genomic_DNA"/>
</dbReference>
<dbReference type="AlphaFoldDB" id="A0A1H8FVE8"/>
<dbReference type="STRING" id="1424661.SAMN05216281_106173"/>
<evidence type="ECO:0000256" key="3">
    <source>
        <dbReference type="SAM" id="SignalP"/>
    </source>
</evidence>
<evidence type="ECO:0000256" key="1">
    <source>
        <dbReference type="SAM" id="MobiDB-lite"/>
    </source>
</evidence>
<organism evidence="6 7">
    <name type="scientific">Cryobacterium luteum</name>
    <dbReference type="NCBI Taxonomy" id="1424661"/>
    <lineage>
        <taxon>Bacteria</taxon>
        <taxon>Bacillati</taxon>
        <taxon>Actinomycetota</taxon>
        <taxon>Actinomycetes</taxon>
        <taxon>Micrococcales</taxon>
        <taxon>Microbacteriaceae</taxon>
        <taxon>Cryobacterium</taxon>
    </lineage>
</organism>
<reference evidence="6 7" key="1">
    <citation type="submission" date="2019-03" db="EMBL/GenBank/DDBJ databases">
        <title>Genomics of glacier-inhabiting Cryobacterium strains.</title>
        <authorList>
            <person name="Liu Q."/>
            <person name="Xin Y.-H."/>
        </authorList>
    </citation>
    <scope>NUCLEOTIDE SEQUENCE [LARGE SCALE GENOMIC DNA]</scope>
    <source>
        <strain evidence="6 7">Hh15</strain>
    </source>
</reference>
<protein>
    <submittedName>
        <fullName evidence="6">DUF2207 domain-containing protein</fullName>
    </submittedName>
</protein>
<feature type="transmembrane region" description="Helical" evidence="2">
    <location>
        <begin position="454"/>
        <end position="474"/>
    </location>
</feature>
<keyword evidence="7" id="KW-1185">Reference proteome</keyword>
<dbReference type="InterPro" id="IPR048389">
    <property type="entry name" value="YciQ-like_C"/>
</dbReference>
<feature type="compositionally biased region" description="Gly residues" evidence="1">
    <location>
        <begin position="617"/>
        <end position="637"/>
    </location>
</feature>